<evidence type="ECO:0008006" key="8">
    <source>
        <dbReference type="Google" id="ProtNLM"/>
    </source>
</evidence>
<dbReference type="PANTHER" id="PTHR16950">
    <property type="entry name" value="ZINC TRANSPORTER SLC39A7 HISTIDINE-RICH MEMBRANE PROTEIN KE4"/>
    <property type="match status" value="1"/>
</dbReference>
<evidence type="ECO:0000256" key="2">
    <source>
        <dbReference type="ARBA" id="ARBA00022692"/>
    </source>
</evidence>
<keyword evidence="3 5" id="KW-1133">Transmembrane helix</keyword>
<dbReference type="PANTHER" id="PTHR16950:SF16">
    <property type="entry name" value="ZINC TRANSPORTER ZIP13"/>
    <property type="match status" value="1"/>
</dbReference>
<dbReference type="Pfam" id="PF02535">
    <property type="entry name" value="Zip"/>
    <property type="match status" value="1"/>
</dbReference>
<keyword evidence="2 5" id="KW-0812">Transmembrane</keyword>
<dbReference type="GO" id="GO:0016020">
    <property type="term" value="C:membrane"/>
    <property type="evidence" value="ECO:0007669"/>
    <property type="project" value="UniProtKB-SubCell"/>
</dbReference>
<evidence type="ECO:0000256" key="3">
    <source>
        <dbReference type="ARBA" id="ARBA00022989"/>
    </source>
</evidence>
<dbReference type="Proteomes" id="UP000255334">
    <property type="component" value="Unassembled WGS sequence"/>
</dbReference>
<sequence length="266" mass="28162">MAERRRKRGFASVLHYCSFWIFMPWSLLAATLVASVALTARLLVWLPPPQLIRILPWLQSLAAGLLMGDALLHMVPDALAQGESIGRVGPHILMGMLALFTVECVLRALRTPGTTATFAHMNIVGDALHHLVDGVVIGASFTVNPAVGWLVALAIMLHELPREVSNAGVLIAGGYDRDAAFILTFATCGATPFGALLMAGLAPAAFLAESLVLAAGTTLYLACGDLIPALWANATKSRQRLAPALGVSAGVILMWIAALLERAVLK</sequence>
<reference evidence="6 7" key="1">
    <citation type="submission" date="2018-07" db="EMBL/GenBank/DDBJ databases">
        <title>Dyella monticola sp. nov. and Dyella psychrodurans sp. nov. isolated from monsoon evergreen broad-leaved forest soil of Dinghu Mountain, China.</title>
        <authorList>
            <person name="Gao Z."/>
            <person name="Qiu L."/>
        </authorList>
    </citation>
    <scope>NUCLEOTIDE SEQUENCE [LARGE SCALE GENOMIC DNA]</scope>
    <source>
        <strain evidence="6 7">4MSK11</strain>
    </source>
</reference>
<evidence type="ECO:0000313" key="7">
    <source>
        <dbReference type="Proteomes" id="UP000255334"/>
    </source>
</evidence>
<feature type="transmembrane region" description="Helical" evidence="5">
    <location>
        <begin position="57"/>
        <end position="76"/>
    </location>
</feature>
<evidence type="ECO:0000256" key="4">
    <source>
        <dbReference type="ARBA" id="ARBA00023136"/>
    </source>
</evidence>
<protein>
    <recommendedName>
        <fullName evidence="8">ZIP family metal transporter</fullName>
    </recommendedName>
</protein>
<dbReference type="GO" id="GO:0046873">
    <property type="term" value="F:metal ion transmembrane transporter activity"/>
    <property type="evidence" value="ECO:0007669"/>
    <property type="project" value="InterPro"/>
</dbReference>
<dbReference type="AlphaFoldDB" id="A0A370XCZ7"/>
<proteinExistence type="predicted"/>
<gene>
    <name evidence="6" type="ORF">DWU99_03420</name>
</gene>
<feature type="transmembrane region" description="Helical" evidence="5">
    <location>
        <begin position="135"/>
        <end position="158"/>
    </location>
</feature>
<feature type="transmembrane region" description="Helical" evidence="5">
    <location>
        <begin position="88"/>
        <end position="109"/>
    </location>
</feature>
<accession>A0A370XCZ7</accession>
<dbReference type="EMBL" id="QRBF01000001">
    <property type="protein sequence ID" value="RDS86323.1"/>
    <property type="molecule type" value="Genomic_DNA"/>
</dbReference>
<evidence type="ECO:0000256" key="5">
    <source>
        <dbReference type="SAM" id="Phobius"/>
    </source>
</evidence>
<name>A0A370XCZ7_9GAMM</name>
<evidence type="ECO:0000313" key="6">
    <source>
        <dbReference type="EMBL" id="RDS86323.1"/>
    </source>
</evidence>
<evidence type="ECO:0000256" key="1">
    <source>
        <dbReference type="ARBA" id="ARBA00004141"/>
    </source>
</evidence>
<feature type="transmembrane region" description="Helical" evidence="5">
    <location>
        <begin position="212"/>
        <end position="234"/>
    </location>
</feature>
<dbReference type="InterPro" id="IPR003689">
    <property type="entry name" value="ZIP"/>
</dbReference>
<feature type="transmembrane region" description="Helical" evidence="5">
    <location>
        <begin position="21"/>
        <end position="45"/>
    </location>
</feature>
<feature type="transmembrane region" description="Helical" evidence="5">
    <location>
        <begin position="241"/>
        <end position="260"/>
    </location>
</feature>
<organism evidence="6 7">
    <name type="scientific">Dyella psychrodurans</name>
    <dbReference type="NCBI Taxonomy" id="1927960"/>
    <lineage>
        <taxon>Bacteria</taxon>
        <taxon>Pseudomonadati</taxon>
        <taxon>Pseudomonadota</taxon>
        <taxon>Gammaproteobacteria</taxon>
        <taxon>Lysobacterales</taxon>
        <taxon>Rhodanobacteraceae</taxon>
        <taxon>Dyella</taxon>
    </lineage>
</organism>
<keyword evidence="7" id="KW-1185">Reference proteome</keyword>
<comment type="caution">
    <text evidence="6">The sequence shown here is derived from an EMBL/GenBank/DDBJ whole genome shotgun (WGS) entry which is preliminary data.</text>
</comment>
<keyword evidence="4 5" id="KW-0472">Membrane</keyword>
<feature type="transmembrane region" description="Helical" evidence="5">
    <location>
        <begin position="179"/>
        <end position="206"/>
    </location>
</feature>
<comment type="subcellular location">
    <subcellularLocation>
        <location evidence="1">Membrane</location>
        <topology evidence="1">Multi-pass membrane protein</topology>
    </subcellularLocation>
</comment>